<keyword evidence="1" id="KW-0418">Kinase</keyword>
<dbReference type="SUPFAM" id="SSF74650">
    <property type="entry name" value="Galactose mutarotase-like"/>
    <property type="match status" value="1"/>
</dbReference>
<protein>
    <submittedName>
        <fullName evidence="1">PfkB family carbohydrate kinase</fullName>
    </submittedName>
</protein>
<dbReference type="InterPro" id="IPR027839">
    <property type="entry name" value="DUF4432"/>
</dbReference>
<dbReference type="InterPro" id="IPR011013">
    <property type="entry name" value="Gal_mutarotase_sf_dom"/>
</dbReference>
<sequence length="390" mass="42756">MNTWAADIIVAGHICLDVIPAIPEKTAGLLIPGKLIDVGPALTSTGGAVSNTGLALHRLGVATKLMGKIGDDWFGDAIVQALARSGERLVSGMIQSPGGHSSYTIVINPPCVDRIFLHCTGTNDTFAAADVQAEDLEVSIVPDKGTEIMEYLYKPRDLDFMWLTEKGIQNPAGELPASADSQFAYFDNYSGGWQEIFPNGAVPSTYLGARYGQHGEVSHMKWDNEITEDTQQSVAVKFTIKTRMMPFQLTKTISLKSNSTGLAIKEQVTNLSTVDLQYMWGQHIALGKPFLEPGCRIELPDGLQVIADPLDIDDNNQEYRVARGMRHEWPRVQSPQGETVDLSVLPPVSSESEIVYITGFRDQAWYRVTNDRLGAGIEVKWDASESIRQC</sequence>
<name>A0ABT4Q4I1_9BACL</name>
<dbReference type="InterPro" id="IPR029056">
    <property type="entry name" value="Ribokinase-like"/>
</dbReference>
<dbReference type="Gene3D" id="2.70.98.10">
    <property type="match status" value="1"/>
</dbReference>
<organism evidence="1 2">
    <name type="scientific">Paenibacillus gyeongsangnamensis</name>
    <dbReference type="NCBI Taxonomy" id="3388067"/>
    <lineage>
        <taxon>Bacteria</taxon>
        <taxon>Bacillati</taxon>
        <taxon>Bacillota</taxon>
        <taxon>Bacilli</taxon>
        <taxon>Bacillales</taxon>
        <taxon>Paenibacillaceae</taxon>
        <taxon>Paenibacillus</taxon>
    </lineage>
</organism>
<dbReference type="SUPFAM" id="SSF53613">
    <property type="entry name" value="Ribokinase-like"/>
    <property type="match status" value="1"/>
</dbReference>
<dbReference type="GO" id="GO:0016301">
    <property type="term" value="F:kinase activity"/>
    <property type="evidence" value="ECO:0007669"/>
    <property type="project" value="UniProtKB-KW"/>
</dbReference>
<dbReference type="InterPro" id="IPR014718">
    <property type="entry name" value="GH-type_carb-bd"/>
</dbReference>
<gene>
    <name evidence="1" type="ORF">O9H85_04740</name>
</gene>
<proteinExistence type="predicted"/>
<keyword evidence="1" id="KW-0808">Transferase</keyword>
<keyword evidence="2" id="KW-1185">Reference proteome</keyword>
<evidence type="ECO:0000313" key="1">
    <source>
        <dbReference type="EMBL" id="MCZ8511739.1"/>
    </source>
</evidence>
<accession>A0ABT4Q4I1</accession>
<dbReference type="EMBL" id="JAQAGZ010000002">
    <property type="protein sequence ID" value="MCZ8511739.1"/>
    <property type="molecule type" value="Genomic_DNA"/>
</dbReference>
<reference evidence="1 2" key="1">
    <citation type="submission" date="2022-12" db="EMBL/GenBank/DDBJ databases">
        <title>Draft genome sequence of Paenibacillus sp. dW9.</title>
        <authorList>
            <person name="Choi E.-W."/>
            <person name="Kim D.-U."/>
        </authorList>
    </citation>
    <scope>NUCLEOTIDE SEQUENCE [LARGE SCALE GENOMIC DNA]</scope>
    <source>
        <strain evidence="2">dW9</strain>
    </source>
</reference>
<dbReference type="Proteomes" id="UP001527882">
    <property type="component" value="Unassembled WGS sequence"/>
</dbReference>
<evidence type="ECO:0000313" key="2">
    <source>
        <dbReference type="Proteomes" id="UP001527882"/>
    </source>
</evidence>
<dbReference type="RefSeq" id="WP_269880131.1">
    <property type="nucleotide sequence ID" value="NZ_JAQAGZ010000002.1"/>
</dbReference>
<comment type="caution">
    <text evidence="1">The sequence shown here is derived from an EMBL/GenBank/DDBJ whole genome shotgun (WGS) entry which is preliminary data.</text>
</comment>
<dbReference type="Pfam" id="PF14486">
    <property type="entry name" value="DUF4432"/>
    <property type="match status" value="1"/>
</dbReference>